<name>A8NVA3_COPC7</name>
<dbReference type="PANTHER" id="PTHR32212:SF248">
    <property type="entry name" value="F-BOX DOMAIN-CONTAINING PROTEIN"/>
    <property type="match status" value="1"/>
</dbReference>
<dbReference type="EMBL" id="AACS02000004">
    <property type="protein sequence ID" value="EAU85208.1"/>
    <property type="molecule type" value="Genomic_DNA"/>
</dbReference>
<dbReference type="OMA" id="YFNASHA"/>
<dbReference type="RefSeq" id="XP_001836637.1">
    <property type="nucleotide sequence ID" value="XM_001836585.1"/>
</dbReference>
<dbReference type="InParanoid" id="A8NVA3"/>
<dbReference type="VEuPathDB" id="FungiDB:CC1G_06224"/>
<dbReference type="OrthoDB" id="3155440at2759"/>
<dbReference type="Proteomes" id="UP000001861">
    <property type="component" value="Unassembled WGS sequence"/>
</dbReference>
<dbReference type="Gene3D" id="3.80.10.10">
    <property type="entry name" value="Ribonuclease Inhibitor"/>
    <property type="match status" value="1"/>
</dbReference>
<protein>
    <submittedName>
        <fullName evidence="1">Uncharacterized protein</fullName>
    </submittedName>
</protein>
<dbReference type="AlphaFoldDB" id="A8NVA3"/>
<dbReference type="InterPro" id="IPR032675">
    <property type="entry name" value="LRR_dom_sf"/>
</dbReference>
<evidence type="ECO:0000313" key="2">
    <source>
        <dbReference type="Proteomes" id="UP000001861"/>
    </source>
</evidence>
<dbReference type="STRING" id="240176.A8NVA3"/>
<keyword evidence="2" id="KW-1185">Reference proteome</keyword>
<sequence length="610" mass="69346">MKDNFSPIPTPFSLSQSLEASRHASSDYFDLQQASGAKVSRALLRPNVKSPNVDADNDSQAPSAGIDALPNELLAHILELAYLWPGRDDHLRATILQVSRRLRNVMIETPSVWSVYWLSQGNIEQFLPMLPVYLERSKGYPLDIALHCYWDPEITSTVMGMFLPHSHRWQHLAITTPNPDVFSFLESTPVPILESLKLYHFSSARRLAIPREVFDNSAPKLSTLLLRNVSLDRIRMPLRQLSKLELRGHGRWPQYSELCEMLADSDTLEKLIIHVKPHTVLEDINRGDEPPILLPALRTFTLYTSEWMTPPVAELIRTFSCPNIESLLIQEDPGSAPSAEHDIVRYTASPQPTLSVYFADAEVAWRCLSPEQSENLKVLRLRRAGWSDYSRLLNMFRALPALESMVITELNPTTVVEELEPEALQRDVPISIPSLRTLDIDVIRNYWSPQNKDISRFIRLFRLPNIANLSLRNLSTSEWQNILTVFDAHNEDYKALTSLTIAQMHDLTVGAADHESDSDLPSSTPVDAFPHLQHLSLIDVSANPILVYLLSRSQTHTIVWPELQTITLRGNTFTGKPLLHRIIEDRKELGKPLVRLYLDACFRCNGDSWE</sequence>
<dbReference type="GeneID" id="6013183"/>
<dbReference type="SUPFAM" id="SSF52047">
    <property type="entry name" value="RNI-like"/>
    <property type="match status" value="1"/>
</dbReference>
<accession>A8NVA3</accession>
<proteinExistence type="predicted"/>
<reference evidence="1 2" key="1">
    <citation type="journal article" date="2010" name="Proc. Natl. Acad. Sci. U.S.A.">
        <title>Insights into evolution of multicellular fungi from the assembled chromosomes of the mushroom Coprinopsis cinerea (Coprinus cinereus).</title>
        <authorList>
            <person name="Stajich J.E."/>
            <person name="Wilke S.K."/>
            <person name="Ahren D."/>
            <person name="Au C.H."/>
            <person name="Birren B.W."/>
            <person name="Borodovsky M."/>
            <person name="Burns C."/>
            <person name="Canback B."/>
            <person name="Casselton L.A."/>
            <person name="Cheng C.K."/>
            <person name="Deng J."/>
            <person name="Dietrich F.S."/>
            <person name="Fargo D.C."/>
            <person name="Farman M.L."/>
            <person name="Gathman A.C."/>
            <person name="Goldberg J."/>
            <person name="Guigo R."/>
            <person name="Hoegger P.J."/>
            <person name="Hooker J.B."/>
            <person name="Huggins A."/>
            <person name="James T.Y."/>
            <person name="Kamada T."/>
            <person name="Kilaru S."/>
            <person name="Kodira C."/>
            <person name="Kues U."/>
            <person name="Kupfer D."/>
            <person name="Kwan H.S."/>
            <person name="Lomsadze A."/>
            <person name="Li W."/>
            <person name="Lilly W.W."/>
            <person name="Ma L.J."/>
            <person name="Mackey A.J."/>
            <person name="Manning G."/>
            <person name="Martin F."/>
            <person name="Muraguchi H."/>
            <person name="Natvig D.O."/>
            <person name="Palmerini H."/>
            <person name="Ramesh M.A."/>
            <person name="Rehmeyer C.J."/>
            <person name="Roe B.A."/>
            <person name="Shenoy N."/>
            <person name="Stanke M."/>
            <person name="Ter-Hovhannisyan V."/>
            <person name="Tunlid A."/>
            <person name="Velagapudi R."/>
            <person name="Vision T.J."/>
            <person name="Zeng Q."/>
            <person name="Zolan M.E."/>
            <person name="Pukkila P.J."/>
        </authorList>
    </citation>
    <scope>NUCLEOTIDE SEQUENCE [LARGE SCALE GENOMIC DNA]</scope>
    <source>
        <strain evidence="2">Okayama-7 / 130 / ATCC MYA-4618 / FGSC 9003</strain>
    </source>
</reference>
<dbReference type="PANTHER" id="PTHR32212">
    <property type="entry name" value="CYCLIN-LIKE F-BOX"/>
    <property type="match status" value="1"/>
</dbReference>
<comment type="caution">
    <text evidence="1">The sequence shown here is derived from an EMBL/GenBank/DDBJ whole genome shotgun (WGS) entry which is preliminary data.</text>
</comment>
<evidence type="ECO:0000313" key="1">
    <source>
        <dbReference type="EMBL" id="EAU85208.1"/>
    </source>
</evidence>
<dbReference type="KEGG" id="cci:CC1G_06224"/>
<organism evidence="1 2">
    <name type="scientific">Coprinopsis cinerea (strain Okayama-7 / 130 / ATCC MYA-4618 / FGSC 9003)</name>
    <name type="common">Inky cap fungus</name>
    <name type="synonym">Hormographiella aspergillata</name>
    <dbReference type="NCBI Taxonomy" id="240176"/>
    <lineage>
        <taxon>Eukaryota</taxon>
        <taxon>Fungi</taxon>
        <taxon>Dikarya</taxon>
        <taxon>Basidiomycota</taxon>
        <taxon>Agaricomycotina</taxon>
        <taxon>Agaricomycetes</taxon>
        <taxon>Agaricomycetidae</taxon>
        <taxon>Agaricales</taxon>
        <taxon>Agaricineae</taxon>
        <taxon>Psathyrellaceae</taxon>
        <taxon>Coprinopsis</taxon>
    </lineage>
</organism>
<gene>
    <name evidence="1" type="ORF">CC1G_06224</name>
</gene>